<gene>
    <name evidence="2" type="ORF">Sradi_7072500</name>
</gene>
<reference evidence="2" key="2">
    <citation type="journal article" date="2024" name="Plant">
        <title>Genomic evolution and insights into agronomic trait innovations of Sesamum species.</title>
        <authorList>
            <person name="Miao H."/>
            <person name="Wang L."/>
            <person name="Qu L."/>
            <person name="Liu H."/>
            <person name="Sun Y."/>
            <person name="Le M."/>
            <person name="Wang Q."/>
            <person name="Wei S."/>
            <person name="Zheng Y."/>
            <person name="Lin W."/>
            <person name="Duan Y."/>
            <person name="Cao H."/>
            <person name="Xiong S."/>
            <person name="Wang X."/>
            <person name="Wei L."/>
            <person name="Li C."/>
            <person name="Ma Q."/>
            <person name="Ju M."/>
            <person name="Zhao R."/>
            <person name="Li G."/>
            <person name="Mu C."/>
            <person name="Tian Q."/>
            <person name="Mei H."/>
            <person name="Zhang T."/>
            <person name="Gao T."/>
            <person name="Zhang H."/>
        </authorList>
    </citation>
    <scope>NUCLEOTIDE SEQUENCE</scope>
    <source>
        <strain evidence="2">G02</strain>
    </source>
</reference>
<sequence length="54" mass="5683">MDKVRQLAGRELSPIADASSQGCELAGSQARRSRAHQPADSWKAEIAGFSGGKV</sequence>
<dbReference type="AlphaFoldDB" id="A0AAW2J4X2"/>
<protein>
    <submittedName>
        <fullName evidence="2">Uncharacterized protein</fullName>
    </submittedName>
</protein>
<reference evidence="2" key="1">
    <citation type="submission" date="2020-06" db="EMBL/GenBank/DDBJ databases">
        <authorList>
            <person name="Li T."/>
            <person name="Hu X."/>
            <person name="Zhang T."/>
            <person name="Song X."/>
            <person name="Zhang H."/>
            <person name="Dai N."/>
            <person name="Sheng W."/>
            <person name="Hou X."/>
            <person name="Wei L."/>
        </authorList>
    </citation>
    <scope>NUCLEOTIDE SEQUENCE</scope>
    <source>
        <strain evidence="2">G02</strain>
        <tissue evidence="2">Leaf</tissue>
    </source>
</reference>
<evidence type="ECO:0000313" key="2">
    <source>
        <dbReference type="EMBL" id="KAL0289494.1"/>
    </source>
</evidence>
<proteinExistence type="predicted"/>
<comment type="caution">
    <text evidence="2">The sequence shown here is derived from an EMBL/GenBank/DDBJ whole genome shotgun (WGS) entry which is preliminary data.</text>
</comment>
<name>A0AAW2J4X2_SESRA</name>
<evidence type="ECO:0000256" key="1">
    <source>
        <dbReference type="SAM" id="MobiDB-lite"/>
    </source>
</evidence>
<dbReference type="EMBL" id="JACGWJ010000692">
    <property type="protein sequence ID" value="KAL0289494.1"/>
    <property type="molecule type" value="Genomic_DNA"/>
</dbReference>
<feature type="region of interest" description="Disordered" evidence="1">
    <location>
        <begin position="1"/>
        <end position="54"/>
    </location>
</feature>
<organism evidence="2">
    <name type="scientific">Sesamum radiatum</name>
    <name type="common">Black benniseed</name>
    <dbReference type="NCBI Taxonomy" id="300843"/>
    <lineage>
        <taxon>Eukaryota</taxon>
        <taxon>Viridiplantae</taxon>
        <taxon>Streptophyta</taxon>
        <taxon>Embryophyta</taxon>
        <taxon>Tracheophyta</taxon>
        <taxon>Spermatophyta</taxon>
        <taxon>Magnoliopsida</taxon>
        <taxon>eudicotyledons</taxon>
        <taxon>Gunneridae</taxon>
        <taxon>Pentapetalae</taxon>
        <taxon>asterids</taxon>
        <taxon>lamiids</taxon>
        <taxon>Lamiales</taxon>
        <taxon>Pedaliaceae</taxon>
        <taxon>Sesamum</taxon>
    </lineage>
</organism>
<accession>A0AAW2J4X2</accession>